<dbReference type="AlphaFoldDB" id="A0A4U0VJ80"/>
<name>A0A4U0VJ80_9PEZI</name>
<comment type="caution">
    <text evidence="1">The sequence shown here is derived from an EMBL/GenBank/DDBJ whole genome shotgun (WGS) entry which is preliminary data.</text>
</comment>
<accession>A0A4U0VJ80</accession>
<gene>
    <name evidence="1" type="ORF">B0A54_00948</name>
</gene>
<proteinExistence type="predicted"/>
<evidence type="ECO:0000313" key="2">
    <source>
        <dbReference type="Proteomes" id="UP000310066"/>
    </source>
</evidence>
<reference evidence="1 2" key="1">
    <citation type="submission" date="2017-03" db="EMBL/GenBank/DDBJ databases">
        <title>Genomes of endolithic fungi from Antarctica.</title>
        <authorList>
            <person name="Coleine C."/>
            <person name="Masonjones S."/>
            <person name="Stajich J.E."/>
        </authorList>
    </citation>
    <scope>NUCLEOTIDE SEQUENCE [LARGE SCALE GENOMIC DNA]</scope>
    <source>
        <strain evidence="1 2">CCFEE 5311</strain>
    </source>
</reference>
<sequence>MAAETVSIINGGDDDVEIRPISFYSLPAEIRVQVYDYFFADRTIMAMEKTRMENSKFGTAFEVIISRLRSFSVPWSEPPLLEACDLFPGLMRTSARIRNEATPQYREILESVIGDLPRRIASLERSAPRWKARYVLGEKKLWHTVAVPLRRLELRRERVDSALRSLQAAPEQSRKSGANRKR</sequence>
<dbReference type="OrthoDB" id="3907529at2759"/>
<evidence type="ECO:0000313" key="1">
    <source>
        <dbReference type="EMBL" id="TKA48872.1"/>
    </source>
</evidence>
<dbReference type="Proteomes" id="UP000310066">
    <property type="component" value="Unassembled WGS sequence"/>
</dbReference>
<dbReference type="EMBL" id="NAJP01000002">
    <property type="protein sequence ID" value="TKA48872.1"/>
    <property type="molecule type" value="Genomic_DNA"/>
</dbReference>
<organism evidence="1 2">
    <name type="scientific">Friedmanniomyces endolithicus</name>
    <dbReference type="NCBI Taxonomy" id="329885"/>
    <lineage>
        <taxon>Eukaryota</taxon>
        <taxon>Fungi</taxon>
        <taxon>Dikarya</taxon>
        <taxon>Ascomycota</taxon>
        <taxon>Pezizomycotina</taxon>
        <taxon>Dothideomycetes</taxon>
        <taxon>Dothideomycetidae</taxon>
        <taxon>Mycosphaerellales</taxon>
        <taxon>Teratosphaeriaceae</taxon>
        <taxon>Friedmanniomyces</taxon>
    </lineage>
</organism>
<protein>
    <submittedName>
        <fullName evidence="1">Uncharacterized protein</fullName>
    </submittedName>
</protein>